<dbReference type="GO" id="GO:0005737">
    <property type="term" value="C:cytoplasm"/>
    <property type="evidence" value="ECO:0007669"/>
    <property type="project" value="TreeGrafter"/>
</dbReference>
<dbReference type="OrthoDB" id="9768429at2"/>
<protein>
    <recommendedName>
        <fullName evidence="2">malate synthase</fullName>
        <ecNumber evidence="2">2.3.3.9</ecNumber>
    </recommendedName>
</protein>
<evidence type="ECO:0000256" key="5">
    <source>
        <dbReference type="ARBA" id="ARBA00022679"/>
    </source>
</evidence>
<dbReference type="PIRSF" id="PIRSF001363">
    <property type="entry name" value="Malate_synth"/>
    <property type="match status" value="1"/>
</dbReference>
<dbReference type="Pfam" id="PF20659">
    <property type="entry name" value="MS_C"/>
    <property type="match status" value="1"/>
</dbReference>
<reference evidence="11 13" key="2">
    <citation type="submission" date="2018-12" db="EMBL/GenBank/DDBJ databases">
        <title>Streptomyces griseoviridis F1-27 complete genome.</title>
        <authorList>
            <person name="Mariita R.M."/>
            <person name="Sello J.K."/>
        </authorList>
    </citation>
    <scope>NUCLEOTIDE SEQUENCE [LARGE SCALE GENOMIC DNA]</scope>
    <source>
        <strain evidence="11 13">F1-27</strain>
    </source>
</reference>
<dbReference type="Gene3D" id="1.20.1220.12">
    <property type="entry name" value="Malate synthase, domain III"/>
    <property type="match status" value="1"/>
</dbReference>
<keyword evidence="11" id="KW-0012">Acyltransferase</keyword>
<dbReference type="InterPro" id="IPR048355">
    <property type="entry name" value="MS_C"/>
</dbReference>
<evidence type="ECO:0000256" key="7">
    <source>
        <dbReference type="PIRSR" id="PIRSR001363-1"/>
    </source>
</evidence>
<feature type="active site" description="Proton donor" evidence="7">
    <location>
        <position position="451"/>
    </location>
</feature>
<dbReference type="FunFam" id="3.20.20.360:FF:000001">
    <property type="entry name" value="Malate synthase"/>
    <property type="match status" value="1"/>
</dbReference>
<dbReference type="KEGG" id="sgd:ELQ87_02200"/>
<comment type="catalytic activity">
    <reaction evidence="6">
        <text>glyoxylate + acetyl-CoA + H2O = (S)-malate + CoA + H(+)</text>
        <dbReference type="Rhea" id="RHEA:18181"/>
        <dbReference type="ChEBI" id="CHEBI:15377"/>
        <dbReference type="ChEBI" id="CHEBI:15378"/>
        <dbReference type="ChEBI" id="CHEBI:15589"/>
        <dbReference type="ChEBI" id="CHEBI:36655"/>
        <dbReference type="ChEBI" id="CHEBI:57287"/>
        <dbReference type="ChEBI" id="CHEBI:57288"/>
        <dbReference type="EC" id="2.3.3.9"/>
    </reaction>
</comment>
<keyword evidence="14" id="KW-1185">Reference proteome</keyword>
<dbReference type="InterPro" id="IPR048356">
    <property type="entry name" value="MS_N"/>
</dbReference>
<keyword evidence="4" id="KW-0816">Tricarboxylic acid cycle</keyword>
<proteinExistence type="inferred from homology"/>
<evidence type="ECO:0000313" key="14">
    <source>
        <dbReference type="Proteomes" id="UP000501753"/>
    </source>
</evidence>
<feature type="active site" description="Proton acceptor" evidence="7">
    <location>
        <position position="169"/>
    </location>
</feature>
<evidence type="ECO:0000256" key="6">
    <source>
        <dbReference type="ARBA" id="ARBA00047918"/>
    </source>
</evidence>
<evidence type="ECO:0000259" key="9">
    <source>
        <dbReference type="Pfam" id="PF20656"/>
    </source>
</evidence>
<gene>
    <name evidence="11" type="primary">aceB</name>
    <name evidence="12" type="ORF">DDJ31_37160</name>
    <name evidence="11" type="ORF">ELQ87_02200</name>
</gene>
<evidence type="ECO:0000259" key="8">
    <source>
        <dbReference type="Pfam" id="PF01274"/>
    </source>
</evidence>
<dbReference type="GO" id="GO:0006097">
    <property type="term" value="P:glyoxylate cycle"/>
    <property type="evidence" value="ECO:0007669"/>
    <property type="project" value="UniProtKB-KW"/>
</dbReference>
<dbReference type="InterPro" id="IPR046363">
    <property type="entry name" value="MS_N_TIM-barrel_dom"/>
</dbReference>
<organism evidence="11 13">
    <name type="scientific">Streptomyces griseoviridis</name>
    <dbReference type="NCBI Taxonomy" id="45398"/>
    <lineage>
        <taxon>Bacteria</taxon>
        <taxon>Bacillati</taxon>
        <taxon>Actinomycetota</taxon>
        <taxon>Actinomycetes</taxon>
        <taxon>Kitasatosporales</taxon>
        <taxon>Streptomycetaceae</taxon>
        <taxon>Streptomyces</taxon>
    </lineage>
</organism>
<evidence type="ECO:0000256" key="3">
    <source>
        <dbReference type="ARBA" id="ARBA00022435"/>
    </source>
</evidence>
<keyword evidence="3" id="KW-0329">Glyoxylate bypass</keyword>
<dbReference type="RefSeq" id="WP_127176148.1">
    <property type="nucleotide sequence ID" value="NZ_CP029078.1"/>
</dbReference>
<comment type="similarity">
    <text evidence="1">Belongs to the malate synthase family.</text>
</comment>
<dbReference type="EMBL" id="CP029078">
    <property type="protein sequence ID" value="QCN89910.1"/>
    <property type="molecule type" value="Genomic_DNA"/>
</dbReference>
<dbReference type="InterPro" id="IPR044856">
    <property type="entry name" value="Malate_synth_C_sf"/>
</dbReference>
<name>A0A3Q9KS12_STRGD</name>
<sequence length="533" mass="58053">MSLTALPHPVHDTAPDSRVAVLASPGERHDEIVTPAALDFVGRLAAEFGERRRDLLKERRRQAMRLAGGSPLDFPMVTSAVRADPRWRVAPPAPGLVDRRVEITAPPRRPEAVEALRSGAQVWIADFSDATSPTWENVIGGQLTLRDVVEGRVDAAPAGGGRPATVVVRPRGWHLDEEHLAYEDRPVPAALVDFGLYFFHCAQPLIDAGYGPYFSLPKLENRYEARLWNDVFDTAQGLLGIPRGTVRACVPIETVTAAFEMEEILHELRTHSSGLGIGHEEYLTSLIRTFGHRSDFLLPDRARIPATASFLHARAELVVRVCHRRGAHAVGAVSARVPEADRAARAATVAAVRLEKEREAENGFDGSRVTHPALVPVCRAAFDEVLGARPHQLDRSRDDIEVTAAHLLSVRRIAGPPTPQGVRAEVAVALRYFAAWQAGHGTVTMAGRTADAATAELARTRIRQWLRHRVLDRETVLALVDEEAAALAADSPTAPVTEARALLERTALTSESPLCFTPDAYTRHLVSVPVASG</sequence>
<evidence type="ECO:0000259" key="10">
    <source>
        <dbReference type="Pfam" id="PF20659"/>
    </source>
</evidence>
<dbReference type="Pfam" id="PF20656">
    <property type="entry name" value="MS_N"/>
    <property type="match status" value="1"/>
</dbReference>
<dbReference type="Proteomes" id="UP000501753">
    <property type="component" value="Chromosome"/>
</dbReference>
<accession>A0A3Q9KS12</accession>
<dbReference type="PANTHER" id="PTHR42902">
    <property type="entry name" value="MALATE SYNTHASE"/>
    <property type="match status" value="1"/>
</dbReference>
<evidence type="ECO:0000313" key="11">
    <source>
        <dbReference type="EMBL" id="AZS83234.1"/>
    </source>
</evidence>
<dbReference type="Proteomes" id="UP000271291">
    <property type="component" value="Chromosome"/>
</dbReference>
<dbReference type="InterPro" id="IPR006252">
    <property type="entry name" value="Malate_synthA"/>
</dbReference>
<dbReference type="InterPro" id="IPR001465">
    <property type="entry name" value="Malate_synthase_TIM"/>
</dbReference>
<dbReference type="SUPFAM" id="SSF51645">
    <property type="entry name" value="Malate synthase G"/>
    <property type="match status" value="1"/>
</dbReference>
<evidence type="ECO:0000256" key="1">
    <source>
        <dbReference type="ARBA" id="ARBA00006394"/>
    </source>
</evidence>
<dbReference type="Pfam" id="PF01274">
    <property type="entry name" value="MS_TIM-barrel"/>
    <property type="match status" value="1"/>
</dbReference>
<reference evidence="12 14" key="1">
    <citation type="submission" date="2018-04" db="EMBL/GenBank/DDBJ databases">
        <title>Complete genome sequences of Streptomyces griseoviridis K61 and characterization of antagonistic properties of biological control agents.</title>
        <authorList>
            <person name="Mariita R.M."/>
            <person name="Sello J.K."/>
        </authorList>
    </citation>
    <scope>NUCLEOTIDE SEQUENCE [LARGE SCALE GENOMIC DNA]</scope>
    <source>
        <strain evidence="12 14">K61</strain>
    </source>
</reference>
<dbReference type="EC" id="2.3.3.9" evidence="2"/>
<keyword evidence="5 11" id="KW-0808">Transferase</keyword>
<evidence type="ECO:0000313" key="12">
    <source>
        <dbReference type="EMBL" id="QCN89910.1"/>
    </source>
</evidence>
<dbReference type="PANTHER" id="PTHR42902:SF1">
    <property type="entry name" value="MALATE SYNTHASE 1-RELATED"/>
    <property type="match status" value="1"/>
</dbReference>
<dbReference type="EMBL" id="CP034687">
    <property type="protein sequence ID" value="AZS83234.1"/>
    <property type="molecule type" value="Genomic_DNA"/>
</dbReference>
<evidence type="ECO:0000256" key="4">
    <source>
        <dbReference type="ARBA" id="ARBA00022532"/>
    </source>
</evidence>
<feature type="domain" description="Malate synthase TIM barrel" evidence="8">
    <location>
        <begin position="165"/>
        <end position="409"/>
    </location>
</feature>
<dbReference type="GO" id="GO:0004474">
    <property type="term" value="F:malate synthase activity"/>
    <property type="evidence" value="ECO:0007669"/>
    <property type="project" value="UniProtKB-EC"/>
</dbReference>
<feature type="domain" description="Malate synthase C-terminal" evidence="10">
    <location>
        <begin position="418"/>
        <end position="511"/>
    </location>
</feature>
<dbReference type="InterPro" id="IPR011076">
    <property type="entry name" value="Malate_synth_sf"/>
</dbReference>
<evidence type="ECO:0000313" key="13">
    <source>
        <dbReference type="Proteomes" id="UP000271291"/>
    </source>
</evidence>
<dbReference type="Gene3D" id="3.20.20.360">
    <property type="entry name" value="Malate synthase, domain 3"/>
    <property type="match status" value="1"/>
</dbReference>
<evidence type="ECO:0000256" key="2">
    <source>
        <dbReference type="ARBA" id="ARBA00012636"/>
    </source>
</evidence>
<dbReference type="AlphaFoldDB" id="A0A3Q9KS12"/>
<feature type="domain" description="Malate synthase N-terminal" evidence="9">
    <location>
        <begin position="19"/>
        <end position="74"/>
    </location>
</feature>
<dbReference type="GO" id="GO:0006099">
    <property type="term" value="P:tricarboxylic acid cycle"/>
    <property type="evidence" value="ECO:0007669"/>
    <property type="project" value="UniProtKB-KW"/>
</dbReference>